<gene>
    <name evidence="1" type="ORF">GCM10007914_28790</name>
</gene>
<reference evidence="1" key="2">
    <citation type="submission" date="2023-01" db="EMBL/GenBank/DDBJ databases">
        <title>Draft genome sequence of Pseudoalteromonas tetraodonis strain NBRC 103034.</title>
        <authorList>
            <person name="Sun Q."/>
            <person name="Mori K."/>
        </authorList>
    </citation>
    <scope>NUCLEOTIDE SEQUENCE</scope>
    <source>
        <strain evidence="1">NBRC 103034</strain>
    </source>
</reference>
<proteinExistence type="predicted"/>
<accession>A0AA37S539</accession>
<sequence>MRNKLLILAVAGVITACGTTPQKSQPLAENDSVPSWVLQPTAPEGGLASSSCVVWTGNMAASRAQAIANARADLATQISAKAQVMDTLINKQTQQQDSTTTNSSFTQISKQVAEQSLVGAIAKEIGFARLDGKKQLCALVTMENTKPLFDKLIETSGKNLSPNDEDMLYREFKLKTTTDELKALDK</sequence>
<evidence type="ECO:0000313" key="1">
    <source>
        <dbReference type="EMBL" id="GLQ03998.1"/>
    </source>
</evidence>
<dbReference type="Proteomes" id="UP001161408">
    <property type="component" value="Unassembled WGS sequence"/>
</dbReference>
<dbReference type="PROSITE" id="PS51257">
    <property type="entry name" value="PROKAR_LIPOPROTEIN"/>
    <property type="match status" value="1"/>
</dbReference>
<dbReference type="RefSeq" id="WP_013463046.1">
    <property type="nucleotide sequence ID" value="NZ_BJXY01000061.1"/>
</dbReference>
<organism evidence="1 2">
    <name type="scientific">Pseudoalteromonas tetraodonis GFC</name>
    <dbReference type="NCBI Taxonomy" id="1315271"/>
    <lineage>
        <taxon>Bacteria</taxon>
        <taxon>Pseudomonadati</taxon>
        <taxon>Pseudomonadota</taxon>
        <taxon>Gammaproteobacteria</taxon>
        <taxon>Alteromonadales</taxon>
        <taxon>Pseudoalteromonadaceae</taxon>
        <taxon>Pseudoalteromonas</taxon>
    </lineage>
</organism>
<dbReference type="Gene3D" id="3.10.129.140">
    <property type="entry name" value="Helicobacter TNF-alpha-Inducing protein"/>
    <property type="match status" value="1"/>
</dbReference>
<dbReference type="EMBL" id="BSNE01000020">
    <property type="protein sequence ID" value="GLQ03998.1"/>
    <property type="molecule type" value="Genomic_DNA"/>
</dbReference>
<keyword evidence="2" id="KW-1185">Reference proteome</keyword>
<name>A0AA37S539_9GAMM</name>
<reference evidence="1" key="1">
    <citation type="journal article" date="2014" name="Int. J. Syst. Evol. Microbiol.">
        <title>Complete genome sequence of Corynebacterium casei LMG S-19264T (=DSM 44701T), isolated from a smear-ripened cheese.</title>
        <authorList>
            <consortium name="US DOE Joint Genome Institute (JGI-PGF)"/>
            <person name="Walter F."/>
            <person name="Albersmeier A."/>
            <person name="Kalinowski J."/>
            <person name="Ruckert C."/>
        </authorList>
    </citation>
    <scope>NUCLEOTIDE SEQUENCE</scope>
    <source>
        <strain evidence="1">NBRC 103034</strain>
    </source>
</reference>
<dbReference type="AlphaFoldDB" id="A0AA37S539"/>
<protein>
    <recommendedName>
        <fullName evidence="3">LPP20 lipoprotein</fullName>
    </recommendedName>
</protein>
<evidence type="ECO:0008006" key="3">
    <source>
        <dbReference type="Google" id="ProtNLM"/>
    </source>
</evidence>
<evidence type="ECO:0000313" key="2">
    <source>
        <dbReference type="Proteomes" id="UP001161408"/>
    </source>
</evidence>
<dbReference type="GeneID" id="99695042"/>
<comment type="caution">
    <text evidence="1">The sequence shown here is derived from an EMBL/GenBank/DDBJ whole genome shotgun (WGS) entry which is preliminary data.</text>
</comment>